<dbReference type="InterPro" id="IPR051332">
    <property type="entry name" value="Fosfomycin_Res_Enzymes"/>
</dbReference>
<dbReference type="InterPro" id="IPR037523">
    <property type="entry name" value="VOC_core"/>
</dbReference>
<gene>
    <name evidence="2" type="ORF">HMPREF1318_0816</name>
</gene>
<reference evidence="2 3" key="1">
    <citation type="submission" date="2012-05" db="EMBL/GenBank/DDBJ databases">
        <authorList>
            <person name="Harkins D.M."/>
            <person name="Madupu R."/>
            <person name="Durkin A.S."/>
            <person name="Torralba M."/>
            <person name="Methe B."/>
            <person name="Sutton G.G."/>
            <person name="Nelson K.E."/>
        </authorList>
    </citation>
    <scope>NUCLEOTIDE SEQUENCE [LARGE SCALE GENOMIC DNA]</scope>
    <source>
        <strain evidence="2 3">F0489</strain>
    </source>
</reference>
<dbReference type="eggNOG" id="COG0346">
    <property type="taxonomic scope" value="Bacteria"/>
</dbReference>
<dbReference type="PROSITE" id="PS51819">
    <property type="entry name" value="VOC"/>
    <property type="match status" value="1"/>
</dbReference>
<organism evidence="2 3">
    <name type="scientific">Actinomyces massiliensis F0489</name>
    <dbReference type="NCBI Taxonomy" id="1125718"/>
    <lineage>
        <taxon>Bacteria</taxon>
        <taxon>Bacillati</taxon>
        <taxon>Actinomycetota</taxon>
        <taxon>Actinomycetes</taxon>
        <taxon>Actinomycetales</taxon>
        <taxon>Actinomycetaceae</taxon>
        <taxon>Actinomyces</taxon>
    </lineage>
</organism>
<dbReference type="EMBL" id="AKFT01000023">
    <property type="protein sequence ID" value="EJF47233.1"/>
    <property type="molecule type" value="Genomic_DNA"/>
</dbReference>
<dbReference type="RefSeq" id="WP_008729782.1">
    <property type="nucleotide sequence ID" value="NZ_AKFT01000023.1"/>
</dbReference>
<protein>
    <submittedName>
        <fullName evidence="2">Glyoxalase-like domain protein</fullName>
    </submittedName>
</protein>
<proteinExistence type="predicted"/>
<dbReference type="AlphaFoldDB" id="J1HNS0"/>
<dbReference type="Pfam" id="PF00903">
    <property type="entry name" value="Glyoxalase"/>
    <property type="match status" value="1"/>
</dbReference>
<feature type="domain" description="VOC" evidence="1">
    <location>
        <begin position="3"/>
        <end position="138"/>
    </location>
</feature>
<accession>J1HNS0</accession>
<dbReference type="OrthoDB" id="9798430at2"/>
<name>J1HNS0_9ACTO</name>
<dbReference type="PATRIC" id="fig|1125718.3.peg.372"/>
<dbReference type="InterPro" id="IPR004360">
    <property type="entry name" value="Glyas_Fos-R_dOase_dom"/>
</dbReference>
<dbReference type="PANTHER" id="PTHR36113">
    <property type="entry name" value="LYASE, PUTATIVE-RELATED-RELATED"/>
    <property type="match status" value="1"/>
</dbReference>
<dbReference type="InterPro" id="IPR029068">
    <property type="entry name" value="Glyas_Bleomycin-R_OHBP_Dase"/>
</dbReference>
<sequence>MPRIDHAALWVSDLAGARDFYVGWFAGRSNGEYHNPATGLRTFIITFEPDDAGEASNGRSARLELMSRPDIAASTGADTLGWAHVSFALPGRADVDDLAARARAAGVPVVDGPRRTGDGYYEAVLLDPEGNRVEIVAGDYTDEIALRPEV</sequence>
<dbReference type="PANTHER" id="PTHR36113:SF1">
    <property type="entry name" value="GLYOXALASE_BLEOMYCIN RESISTANCE PROTEIN_DIOXYGENASE"/>
    <property type="match status" value="1"/>
</dbReference>
<comment type="caution">
    <text evidence="2">The sequence shown here is derived from an EMBL/GenBank/DDBJ whole genome shotgun (WGS) entry which is preliminary data.</text>
</comment>
<keyword evidence="3" id="KW-1185">Reference proteome</keyword>
<dbReference type="SUPFAM" id="SSF54593">
    <property type="entry name" value="Glyoxalase/Bleomycin resistance protein/Dihydroxybiphenyl dioxygenase"/>
    <property type="match status" value="1"/>
</dbReference>
<evidence type="ECO:0000259" key="1">
    <source>
        <dbReference type="PROSITE" id="PS51819"/>
    </source>
</evidence>
<evidence type="ECO:0000313" key="2">
    <source>
        <dbReference type="EMBL" id="EJF47233.1"/>
    </source>
</evidence>
<dbReference type="Gene3D" id="3.10.180.10">
    <property type="entry name" value="2,3-Dihydroxybiphenyl 1,2-Dioxygenase, domain 1"/>
    <property type="match status" value="1"/>
</dbReference>
<evidence type="ECO:0000313" key="3">
    <source>
        <dbReference type="Proteomes" id="UP000002941"/>
    </source>
</evidence>
<dbReference type="Proteomes" id="UP000002941">
    <property type="component" value="Unassembled WGS sequence"/>
</dbReference>